<dbReference type="GO" id="GO:0032259">
    <property type="term" value="P:methylation"/>
    <property type="evidence" value="ECO:0007669"/>
    <property type="project" value="UniProtKB-KW"/>
</dbReference>
<evidence type="ECO:0000313" key="2">
    <source>
        <dbReference type="EMBL" id="CAL5975720.1"/>
    </source>
</evidence>
<protein>
    <submittedName>
        <fullName evidence="1">Methyltransferase domain-containing protein</fullName>
    </submittedName>
    <submittedName>
        <fullName evidence="2">Methyltransferase_domain-containing protein</fullName>
    </submittedName>
</protein>
<evidence type="ECO:0000313" key="3">
    <source>
        <dbReference type="Proteomes" id="UP001642409"/>
    </source>
</evidence>
<dbReference type="EMBL" id="CATOUU010000386">
    <property type="protein sequence ID" value="CAI9928017.1"/>
    <property type="molecule type" value="Genomic_DNA"/>
</dbReference>
<dbReference type="GO" id="GO:0008168">
    <property type="term" value="F:methyltransferase activity"/>
    <property type="evidence" value="ECO:0007669"/>
    <property type="project" value="UniProtKB-KW"/>
</dbReference>
<dbReference type="AlphaFoldDB" id="A0AA86TUW2"/>
<dbReference type="SUPFAM" id="SSF53335">
    <property type="entry name" value="S-adenosyl-L-methionine-dependent methyltransferases"/>
    <property type="match status" value="1"/>
</dbReference>
<organism evidence="1">
    <name type="scientific">Hexamita inflata</name>
    <dbReference type="NCBI Taxonomy" id="28002"/>
    <lineage>
        <taxon>Eukaryota</taxon>
        <taxon>Metamonada</taxon>
        <taxon>Diplomonadida</taxon>
        <taxon>Hexamitidae</taxon>
        <taxon>Hexamitinae</taxon>
        <taxon>Hexamita</taxon>
    </lineage>
</organism>
<comment type="caution">
    <text evidence="1">The sequence shown here is derived from an EMBL/GenBank/DDBJ whole genome shotgun (WGS) entry which is preliminary data.</text>
</comment>
<dbReference type="Proteomes" id="UP001642409">
    <property type="component" value="Unassembled WGS sequence"/>
</dbReference>
<name>A0AA86TUW2_9EUKA</name>
<reference evidence="1" key="1">
    <citation type="submission" date="2023-06" db="EMBL/GenBank/DDBJ databases">
        <authorList>
            <person name="Kurt Z."/>
        </authorList>
    </citation>
    <scope>NUCLEOTIDE SEQUENCE</scope>
</reference>
<reference evidence="2 3" key="2">
    <citation type="submission" date="2024-07" db="EMBL/GenBank/DDBJ databases">
        <authorList>
            <person name="Akdeniz Z."/>
        </authorList>
    </citation>
    <scope>NUCLEOTIDE SEQUENCE [LARGE SCALE GENOMIC DNA]</scope>
</reference>
<evidence type="ECO:0000313" key="1">
    <source>
        <dbReference type="EMBL" id="CAI9928017.1"/>
    </source>
</evidence>
<dbReference type="EMBL" id="CAXDID020000006">
    <property type="protein sequence ID" value="CAL5975720.1"/>
    <property type="molecule type" value="Genomic_DNA"/>
</dbReference>
<sequence length="263" mass="30555">MFIPKQQIQSNKLVFNALSQNALKCDLLVKEMFCQNDENAFQTFKNRVLNQNESDVQIFTEFLQKEVQNETKKGPSRTKQMVEFLNKMDFKATEMLDFCCGDGTTTLDEAKALNIEQTTTGIDQLEQKLPFKYIKADLNTAQELDVQPHSLVTIKGAFHHVNNKENALRLMKKYLQKNGLILFYDFLLEDEADVINADLFHAKNFVMQKWPGQITPEEFTKNFFTEYVSRELLEQMLNKQGLAIVQVQKVNTLNMHWIAIKEL</sequence>
<gene>
    <name evidence="1" type="ORF">HINF_LOCUS15662</name>
    <name evidence="2" type="ORF">HINF_LOCUS3473</name>
</gene>
<dbReference type="Gene3D" id="3.40.50.150">
    <property type="entry name" value="Vaccinia Virus protein VP39"/>
    <property type="match status" value="1"/>
</dbReference>
<keyword evidence="3" id="KW-1185">Reference proteome</keyword>
<accession>A0AA86TUW2</accession>
<keyword evidence="1" id="KW-0808">Transferase</keyword>
<keyword evidence="1" id="KW-0489">Methyltransferase</keyword>
<dbReference type="InterPro" id="IPR029063">
    <property type="entry name" value="SAM-dependent_MTases_sf"/>
</dbReference>
<dbReference type="Pfam" id="PF13489">
    <property type="entry name" value="Methyltransf_23"/>
    <property type="match status" value="1"/>
</dbReference>
<proteinExistence type="predicted"/>